<evidence type="ECO:0000313" key="3">
    <source>
        <dbReference type="Proteomes" id="UP000492820"/>
    </source>
</evidence>
<reference evidence="2 3" key="1">
    <citation type="journal article" date="2013" name="Nature">
        <title>The genomes of four tapeworm species reveal adaptations to parasitism.</title>
        <authorList>
            <person name="Tsai I.J."/>
            <person name="Zarowiecki M."/>
            <person name="Holroyd N."/>
            <person name="Garciarrubio A."/>
            <person name="Sanchez-Flores A."/>
            <person name="Brooks K.L."/>
            <person name="Tracey A."/>
            <person name="Bobes R.J."/>
            <person name="Fragoso G."/>
            <person name="Sciutto E."/>
            <person name="Aslett M."/>
            <person name="Beasley H."/>
            <person name="Bennett H.M."/>
            <person name="Cai J."/>
            <person name="Camicia F."/>
            <person name="Clark R."/>
            <person name="Cucher M."/>
            <person name="De Silva N."/>
            <person name="Day T.A."/>
            <person name="Deplazes P."/>
            <person name="Estrada K."/>
            <person name="Fernandez C."/>
            <person name="Holland P.W."/>
            <person name="Hou J."/>
            <person name="Hu S."/>
            <person name="Huckvale T."/>
            <person name="Hung S.S."/>
            <person name="Kamenetzky L."/>
            <person name="Keane J.A."/>
            <person name="Kiss F."/>
            <person name="Koziol U."/>
            <person name="Lambert O."/>
            <person name="Liu K."/>
            <person name="Luo X."/>
            <person name="Luo Y."/>
            <person name="Macchiaroli N."/>
            <person name="Nichol S."/>
            <person name="Paps J."/>
            <person name="Parkinson J."/>
            <person name="Pouchkina-Stantcheva N."/>
            <person name="Riddiford N."/>
            <person name="Rosenzvit M."/>
            <person name="Salinas G."/>
            <person name="Wasmuth J.D."/>
            <person name="Zamanian M."/>
            <person name="Zheng Y."/>
            <person name="Cai X."/>
            <person name="Soberon X."/>
            <person name="Olson P.D."/>
            <person name="Laclette J.P."/>
            <person name="Brehm K."/>
            <person name="Berriman M."/>
            <person name="Garciarrubio A."/>
            <person name="Bobes R.J."/>
            <person name="Fragoso G."/>
            <person name="Sanchez-Flores A."/>
            <person name="Estrada K."/>
            <person name="Cevallos M.A."/>
            <person name="Morett E."/>
            <person name="Gonzalez V."/>
            <person name="Portillo T."/>
            <person name="Ochoa-Leyva A."/>
            <person name="Jose M.V."/>
            <person name="Sciutto E."/>
            <person name="Landa A."/>
            <person name="Jimenez L."/>
            <person name="Valdes V."/>
            <person name="Carrero J.C."/>
            <person name="Larralde C."/>
            <person name="Morales-Montor J."/>
            <person name="Limon-Lason J."/>
            <person name="Soberon X."/>
            <person name="Laclette J.P."/>
        </authorList>
    </citation>
    <scope>NUCLEOTIDE SEQUENCE [LARGE SCALE GENOMIC DNA]</scope>
</reference>
<protein>
    <submittedName>
        <fullName evidence="4">Secreted protein</fullName>
    </submittedName>
</protein>
<dbReference type="EMBL" id="LK028576">
    <property type="protein sequence ID" value="CDS16318.1"/>
    <property type="molecule type" value="Genomic_DNA"/>
</dbReference>
<dbReference type="AlphaFoldDB" id="A0A068W9L0"/>
<name>A0A068W9L0_ECHGR</name>
<evidence type="ECO:0000256" key="1">
    <source>
        <dbReference type="SAM" id="Phobius"/>
    </source>
</evidence>
<dbReference type="WBParaSite" id="EgrG_000874000">
    <property type="protein sequence ID" value="EgrG_000874000"/>
    <property type="gene ID" value="EgrG_000874000"/>
</dbReference>
<dbReference type="Proteomes" id="UP000492820">
    <property type="component" value="Unassembled WGS sequence"/>
</dbReference>
<keyword evidence="1" id="KW-0472">Membrane</keyword>
<keyword evidence="1" id="KW-1133">Transmembrane helix</keyword>
<keyword evidence="1" id="KW-0812">Transmembrane</keyword>
<accession>A0A068W9L0</accession>
<gene>
    <name evidence="2" type="ORF">EgrG_000874000</name>
</gene>
<feature type="transmembrane region" description="Helical" evidence="1">
    <location>
        <begin position="68"/>
        <end position="86"/>
    </location>
</feature>
<sequence>MKSLLARCRRIVIILPGQDEKAEDLEECRTSAIKGNKSRCSSGEHKTCPSSHTLRNRSSIIGSNRSSMLVWVLTLLGKIIIAPVHLR</sequence>
<proteinExistence type="predicted"/>
<evidence type="ECO:0000313" key="4">
    <source>
        <dbReference type="WBParaSite" id="EgrG_000874000"/>
    </source>
</evidence>
<organism evidence="2">
    <name type="scientific">Echinococcus granulosus</name>
    <name type="common">Hydatid tapeworm</name>
    <dbReference type="NCBI Taxonomy" id="6210"/>
    <lineage>
        <taxon>Eukaryota</taxon>
        <taxon>Metazoa</taxon>
        <taxon>Spiralia</taxon>
        <taxon>Lophotrochozoa</taxon>
        <taxon>Platyhelminthes</taxon>
        <taxon>Cestoda</taxon>
        <taxon>Eucestoda</taxon>
        <taxon>Cyclophyllidea</taxon>
        <taxon>Taeniidae</taxon>
        <taxon>Echinococcus</taxon>
        <taxon>Echinococcus granulosus group</taxon>
    </lineage>
</organism>
<reference evidence="2" key="2">
    <citation type="submission" date="2014-06" db="EMBL/GenBank/DDBJ databases">
        <authorList>
            <person name="Aslett M."/>
        </authorList>
    </citation>
    <scope>NUCLEOTIDE SEQUENCE</scope>
</reference>
<evidence type="ECO:0000313" key="2">
    <source>
        <dbReference type="EMBL" id="CDS16318.1"/>
    </source>
</evidence>
<reference evidence="4" key="3">
    <citation type="submission" date="2020-10" db="UniProtKB">
        <authorList>
            <consortium name="WormBaseParasite"/>
        </authorList>
    </citation>
    <scope>IDENTIFICATION</scope>
</reference>